<dbReference type="EMBL" id="LKEA01000022">
    <property type="protein sequence ID" value="ROV99953.1"/>
    <property type="molecule type" value="Genomic_DNA"/>
</dbReference>
<sequence>MHSHGSKHFSSASKSGPQHIWQDGDVAFLKTSNAFNLRDYDDLIGSRYMHEKATCHPVIILKAASGGAIVTPVTAFSSGTENNFLPPWQQKYHRRKCLDDFRAFVGTRRPNNKHASLKLADPKMQMPKPQASWVYLGHFWAVPYSVLGWFNKAPSLLQVSKDSLAQLRQDIKQKYESQLRDALDRLGEPPAVAHTTTAPTTKGPPPESHAATPVMTVSTQQATGKVAMSYSNVLSGISGAVITQLSGLNKDTDGSKSYHAMRITALRA</sequence>
<evidence type="ECO:0000313" key="2">
    <source>
        <dbReference type="EMBL" id="ROV99953.1"/>
    </source>
</evidence>
<name>A0A423W9B8_9PEZI</name>
<evidence type="ECO:0000313" key="3">
    <source>
        <dbReference type="Proteomes" id="UP000283895"/>
    </source>
</evidence>
<dbReference type="OrthoDB" id="5243557at2759"/>
<feature type="compositionally biased region" description="Low complexity" evidence="1">
    <location>
        <begin position="189"/>
        <end position="201"/>
    </location>
</feature>
<keyword evidence="3" id="KW-1185">Reference proteome</keyword>
<reference evidence="2 3" key="1">
    <citation type="submission" date="2015-09" db="EMBL/GenBank/DDBJ databases">
        <title>Host preference determinants of Valsa canker pathogens revealed by comparative genomics.</title>
        <authorList>
            <person name="Yin Z."/>
            <person name="Huang L."/>
        </authorList>
    </citation>
    <scope>NUCLEOTIDE SEQUENCE [LARGE SCALE GENOMIC DNA]</scope>
    <source>
        <strain evidence="2 3">03-1</strain>
    </source>
</reference>
<feature type="region of interest" description="Disordered" evidence="1">
    <location>
        <begin position="185"/>
        <end position="211"/>
    </location>
</feature>
<comment type="caution">
    <text evidence="2">The sequence shown here is derived from an EMBL/GenBank/DDBJ whole genome shotgun (WGS) entry which is preliminary data.</text>
</comment>
<dbReference type="AlphaFoldDB" id="A0A423W9B8"/>
<accession>A0A423W9B8</accession>
<protein>
    <submittedName>
        <fullName evidence="2">Uncharacterized protein</fullName>
    </submittedName>
</protein>
<dbReference type="Proteomes" id="UP000283895">
    <property type="component" value="Unassembled WGS sequence"/>
</dbReference>
<organism evidence="2 3">
    <name type="scientific">Cytospora schulzeri</name>
    <dbReference type="NCBI Taxonomy" id="448051"/>
    <lineage>
        <taxon>Eukaryota</taxon>
        <taxon>Fungi</taxon>
        <taxon>Dikarya</taxon>
        <taxon>Ascomycota</taxon>
        <taxon>Pezizomycotina</taxon>
        <taxon>Sordariomycetes</taxon>
        <taxon>Sordariomycetidae</taxon>
        <taxon>Diaporthales</taxon>
        <taxon>Cytosporaceae</taxon>
        <taxon>Cytospora</taxon>
    </lineage>
</organism>
<proteinExistence type="predicted"/>
<gene>
    <name evidence="2" type="ORF">VMCG_06262</name>
</gene>
<evidence type="ECO:0000256" key="1">
    <source>
        <dbReference type="SAM" id="MobiDB-lite"/>
    </source>
</evidence>